<keyword evidence="3" id="KW-1185">Reference proteome</keyword>
<organism evidence="2 3">
    <name type="scientific">Thiothrix winogradskyi</name>
    <dbReference type="NCBI Taxonomy" id="96472"/>
    <lineage>
        <taxon>Bacteria</taxon>
        <taxon>Pseudomonadati</taxon>
        <taxon>Pseudomonadota</taxon>
        <taxon>Gammaproteobacteria</taxon>
        <taxon>Thiotrichales</taxon>
        <taxon>Thiotrichaceae</taxon>
        <taxon>Thiothrix</taxon>
    </lineage>
</organism>
<name>A0ABY3T054_9GAMM</name>
<sequence>MKFFSFTYEINPSTVSPDTFWNMARIQMLLISLTAYALFVALIYRFKNTLPALHGAVHFVIYLNHEKMAAAQIVRRYIDTLKRDSGGVS</sequence>
<evidence type="ECO:0000313" key="3">
    <source>
        <dbReference type="Proteomes" id="UP001054801"/>
    </source>
</evidence>
<keyword evidence="1" id="KW-0812">Transmembrane</keyword>
<feature type="transmembrane region" description="Helical" evidence="1">
    <location>
        <begin position="20"/>
        <end position="44"/>
    </location>
</feature>
<evidence type="ECO:0000256" key="1">
    <source>
        <dbReference type="SAM" id="Phobius"/>
    </source>
</evidence>
<dbReference type="Proteomes" id="UP001054801">
    <property type="component" value="Chromosome"/>
</dbReference>
<dbReference type="EMBL" id="CP091244">
    <property type="protein sequence ID" value="UJS24204.1"/>
    <property type="molecule type" value="Genomic_DNA"/>
</dbReference>
<protein>
    <submittedName>
        <fullName evidence="2">Uncharacterized protein</fullName>
    </submittedName>
</protein>
<reference evidence="2" key="1">
    <citation type="journal article" date="2022" name="Microorganisms">
        <title>Two New Species of Filamentous Sulfur Bacteria of the Genus Thiothrix, Thiothrix winogradskyi sp. nov. and 'Candidatus Thiothrix sulfatifontis' sp. nov.</title>
        <authorList>
            <person name="Ravin N.V."/>
            <person name="Rossetti S."/>
            <person name="Beletsky A.V."/>
            <person name="Kadnikov V.V."/>
            <person name="Rudenko T.S."/>
            <person name="Smolyakov D.D."/>
            <person name="Moskvitina M.I."/>
            <person name="Gureeva M.V."/>
            <person name="Mardanov A.V."/>
            <person name="Grabovich M.Y."/>
        </authorList>
    </citation>
    <scope>NUCLEOTIDE SEQUENCE</scope>
    <source>
        <strain evidence="2">CT3</strain>
    </source>
</reference>
<keyword evidence="1" id="KW-1133">Transmembrane helix</keyword>
<keyword evidence="1" id="KW-0472">Membrane</keyword>
<accession>A0ABY3T054</accession>
<gene>
    <name evidence="2" type="ORF">L2Y54_20090</name>
</gene>
<evidence type="ECO:0000313" key="2">
    <source>
        <dbReference type="EMBL" id="UJS24204.1"/>
    </source>
</evidence>
<dbReference type="RefSeq" id="WP_236498550.1">
    <property type="nucleotide sequence ID" value="NZ_CP091244.1"/>
</dbReference>
<proteinExistence type="predicted"/>